<dbReference type="Proteomes" id="UP000483018">
    <property type="component" value="Unassembled WGS sequence"/>
</dbReference>
<protein>
    <submittedName>
        <fullName evidence="1">Uncharacterized protein</fullName>
    </submittedName>
</protein>
<proteinExistence type="predicted"/>
<reference evidence="1 2" key="1">
    <citation type="submission" date="2019-12" db="EMBL/GenBank/DDBJ databases">
        <title>Defluviitalea raffinosedens, isolated from a biogas fermenter, genome sequencing and characterization.</title>
        <authorList>
            <person name="Rettenmaier R."/>
            <person name="Schneider M."/>
            <person name="Neuhaus K."/>
            <person name="Liebl W."/>
            <person name="Zverlov V."/>
        </authorList>
    </citation>
    <scope>NUCLEOTIDE SEQUENCE [LARGE SCALE GENOMIC DNA]</scope>
    <source>
        <strain evidence="1 2">249c-K6</strain>
    </source>
</reference>
<organism evidence="1 2">
    <name type="scientific">Defluviitalea raffinosedens</name>
    <dbReference type="NCBI Taxonomy" id="1450156"/>
    <lineage>
        <taxon>Bacteria</taxon>
        <taxon>Bacillati</taxon>
        <taxon>Bacillota</taxon>
        <taxon>Clostridia</taxon>
        <taxon>Lachnospirales</taxon>
        <taxon>Defluviitaleaceae</taxon>
        <taxon>Defluviitalea</taxon>
    </lineage>
</organism>
<sequence length="100" mass="11800">MFTCPKCNGNQFVINREATFLYSYKLDPNDEDMEKAEARLNEYPYLFYNRELLDSQDYILCMTCNTKYPFSFSSDPTESKITILRKAIRSDHTKNPQFLG</sequence>
<dbReference type="OrthoDB" id="1683266at2"/>
<dbReference type="EMBL" id="WSLF01000004">
    <property type="protein sequence ID" value="KAE9634996.1"/>
    <property type="molecule type" value="Genomic_DNA"/>
</dbReference>
<accession>A0A7C8LHF0</accession>
<evidence type="ECO:0000313" key="1">
    <source>
        <dbReference type="EMBL" id="KAE9634996.1"/>
    </source>
</evidence>
<dbReference type="AlphaFoldDB" id="A0A7C8LHF0"/>
<evidence type="ECO:0000313" key="2">
    <source>
        <dbReference type="Proteomes" id="UP000483018"/>
    </source>
</evidence>
<gene>
    <name evidence="1" type="ORF">GND95_06700</name>
</gene>
<name>A0A7C8LHF0_9FIRM</name>
<dbReference type="RefSeq" id="WP_158740082.1">
    <property type="nucleotide sequence ID" value="NZ_WSLF01000004.1"/>
</dbReference>
<comment type="caution">
    <text evidence="1">The sequence shown here is derived from an EMBL/GenBank/DDBJ whole genome shotgun (WGS) entry which is preliminary data.</text>
</comment>
<keyword evidence="2" id="KW-1185">Reference proteome</keyword>